<dbReference type="PROSITE" id="PS01359">
    <property type="entry name" value="ZF_PHD_1"/>
    <property type="match status" value="1"/>
</dbReference>
<dbReference type="InterPro" id="IPR001965">
    <property type="entry name" value="Znf_PHD"/>
</dbReference>
<dbReference type="InterPro" id="IPR013083">
    <property type="entry name" value="Znf_RING/FYVE/PHD"/>
</dbReference>
<feature type="compositionally biased region" description="Polar residues" evidence="5">
    <location>
        <begin position="588"/>
        <end position="600"/>
    </location>
</feature>
<feature type="region of interest" description="Disordered" evidence="5">
    <location>
        <begin position="194"/>
        <end position="259"/>
    </location>
</feature>
<feature type="compositionally biased region" description="Pro residues" evidence="5">
    <location>
        <begin position="632"/>
        <end position="643"/>
    </location>
</feature>
<name>A0A6A5R8L0_9PLEO</name>
<dbReference type="Proteomes" id="UP000800082">
    <property type="component" value="Unassembled WGS sequence"/>
</dbReference>
<dbReference type="SUPFAM" id="SSF57903">
    <property type="entry name" value="FYVE/PHD zinc finger"/>
    <property type="match status" value="1"/>
</dbReference>
<feature type="domain" description="PHD-type" evidence="6">
    <location>
        <begin position="451"/>
        <end position="507"/>
    </location>
</feature>
<dbReference type="InterPro" id="IPR028938">
    <property type="entry name" value="Rsf1-like"/>
</dbReference>
<dbReference type="Pfam" id="PF00628">
    <property type="entry name" value="PHD"/>
    <property type="match status" value="1"/>
</dbReference>
<dbReference type="GO" id="GO:0008270">
    <property type="term" value="F:zinc ion binding"/>
    <property type="evidence" value="ECO:0007669"/>
    <property type="project" value="UniProtKB-KW"/>
</dbReference>
<keyword evidence="3" id="KW-0862">Zinc</keyword>
<feature type="compositionally biased region" description="Low complexity" evidence="5">
    <location>
        <begin position="819"/>
        <end position="828"/>
    </location>
</feature>
<dbReference type="Gene3D" id="3.30.40.10">
    <property type="entry name" value="Zinc/RING finger domain, C3HC4 (zinc finger)"/>
    <property type="match status" value="1"/>
</dbReference>
<feature type="compositionally biased region" description="Polar residues" evidence="5">
    <location>
        <begin position="654"/>
        <end position="680"/>
    </location>
</feature>
<evidence type="ECO:0000259" key="6">
    <source>
        <dbReference type="PROSITE" id="PS50016"/>
    </source>
</evidence>
<accession>A0A6A5R8L0</accession>
<protein>
    <recommendedName>
        <fullName evidence="6">PHD-type domain-containing protein</fullName>
    </recommendedName>
</protein>
<dbReference type="InterPro" id="IPR019787">
    <property type="entry name" value="Znf_PHD-finger"/>
</dbReference>
<feature type="compositionally biased region" description="Low complexity" evidence="5">
    <location>
        <begin position="606"/>
        <end position="626"/>
    </location>
</feature>
<dbReference type="PANTHER" id="PTHR14296">
    <property type="entry name" value="REMODELING AND SPACING FACTOR 1"/>
    <property type="match status" value="1"/>
</dbReference>
<evidence type="ECO:0000256" key="2">
    <source>
        <dbReference type="ARBA" id="ARBA00022771"/>
    </source>
</evidence>
<dbReference type="SMART" id="SM00249">
    <property type="entry name" value="PHD"/>
    <property type="match status" value="1"/>
</dbReference>
<dbReference type="PANTHER" id="PTHR14296:SF3">
    <property type="entry name" value="DIKAR, ISOFORM F"/>
    <property type="match status" value="1"/>
</dbReference>
<dbReference type="PROSITE" id="PS50016">
    <property type="entry name" value="ZF_PHD_2"/>
    <property type="match status" value="1"/>
</dbReference>
<organism evidence="7 8">
    <name type="scientific">Didymella exigua CBS 183.55</name>
    <dbReference type="NCBI Taxonomy" id="1150837"/>
    <lineage>
        <taxon>Eukaryota</taxon>
        <taxon>Fungi</taxon>
        <taxon>Dikarya</taxon>
        <taxon>Ascomycota</taxon>
        <taxon>Pezizomycotina</taxon>
        <taxon>Dothideomycetes</taxon>
        <taxon>Pleosporomycetidae</taxon>
        <taxon>Pleosporales</taxon>
        <taxon>Pleosporineae</taxon>
        <taxon>Didymellaceae</taxon>
        <taxon>Didymella</taxon>
    </lineage>
</organism>
<evidence type="ECO:0000256" key="3">
    <source>
        <dbReference type="ARBA" id="ARBA00022833"/>
    </source>
</evidence>
<reference evidence="7" key="1">
    <citation type="journal article" date="2020" name="Stud. Mycol.">
        <title>101 Dothideomycetes genomes: a test case for predicting lifestyles and emergence of pathogens.</title>
        <authorList>
            <person name="Haridas S."/>
            <person name="Albert R."/>
            <person name="Binder M."/>
            <person name="Bloem J."/>
            <person name="Labutti K."/>
            <person name="Salamov A."/>
            <person name="Andreopoulos B."/>
            <person name="Baker S."/>
            <person name="Barry K."/>
            <person name="Bills G."/>
            <person name="Bluhm B."/>
            <person name="Cannon C."/>
            <person name="Castanera R."/>
            <person name="Culley D."/>
            <person name="Daum C."/>
            <person name="Ezra D."/>
            <person name="Gonzalez J."/>
            <person name="Henrissat B."/>
            <person name="Kuo A."/>
            <person name="Liang C."/>
            <person name="Lipzen A."/>
            <person name="Lutzoni F."/>
            <person name="Magnuson J."/>
            <person name="Mondo S."/>
            <person name="Nolan M."/>
            <person name="Ohm R."/>
            <person name="Pangilinan J."/>
            <person name="Park H.-J."/>
            <person name="Ramirez L."/>
            <person name="Alfaro M."/>
            <person name="Sun H."/>
            <person name="Tritt A."/>
            <person name="Yoshinaga Y."/>
            <person name="Zwiers L.-H."/>
            <person name="Turgeon B."/>
            <person name="Goodwin S."/>
            <person name="Spatafora J."/>
            <person name="Crous P."/>
            <person name="Grigoriev I."/>
        </authorList>
    </citation>
    <scope>NUCLEOTIDE SEQUENCE</scope>
    <source>
        <strain evidence="7">CBS 183.55</strain>
    </source>
</reference>
<feature type="compositionally biased region" description="Basic residues" evidence="5">
    <location>
        <begin position="212"/>
        <end position="234"/>
    </location>
</feature>
<evidence type="ECO:0000256" key="4">
    <source>
        <dbReference type="PROSITE-ProRule" id="PRU00146"/>
    </source>
</evidence>
<dbReference type="EMBL" id="ML978999">
    <property type="protein sequence ID" value="KAF1923963.1"/>
    <property type="molecule type" value="Genomic_DNA"/>
</dbReference>
<keyword evidence="2 4" id="KW-0863">Zinc-finger</keyword>
<dbReference type="GeneID" id="54351709"/>
<dbReference type="RefSeq" id="XP_033444216.1">
    <property type="nucleotide sequence ID" value="XM_033594041.1"/>
</dbReference>
<dbReference type="InterPro" id="IPR019786">
    <property type="entry name" value="Zinc_finger_PHD-type_CS"/>
</dbReference>
<keyword evidence="1" id="KW-0479">Metal-binding</keyword>
<feature type="compositionally biased region" description="Low complexity" evidence="5">
    <location>
        <begin position="720"/>
        <end position="732"/>
    </location>
</feature>
<feature type="compositionally biased region" description="Polar residues" evidence="5">
    <location>
        <begin position="524"/>
        <end position="534"/>
    </location>
</feature>
<dbReference type="OrthoDB" id="303107at2759"/>
<feature type="compositionally biased region" description="Low complexity" evidence="5">
    <location>
        <begin position="744"/>
        <end position="768"/>
    </location>
</feature>
<dbReference type="AlphaFoldDB" id="A0A6A5R8L0"/>
<evidence type="ECO:0000256" key="1">
    <source>
        <dbReference type="ARBA" id="ARBA00022723"/>
    </source>
</evidence>
<evidence type="ECO:0000313" key="8">
    <source>
        <dbReference type="Proteomes" id="UP000800082"/>
    </source>
</evidence>
<feature type="region of interest" description="Disordered" evidence="5">
    <location>
        <begin position="511"/>
        <end position="851"/>
    </location>
</feature>
<keyword evidence="8" id="KW-1185">Reference proteome</keyword>
<dbReference type="GO" id="GO:0006355">
    <property type="term" value="P:regulation of DNA-templated transcription"/>
    <property type="evidence" value="ECO:0007669"/>
    <property type="project" value="InterPro"/>
</dbReference>
<sequence length="851" mass="94806">MPARKRAASDMEVEEPVETPSTLQKLRNMWQFANLAQYISLFGDAVKIDKDLDIEELESECLKPGPSEKLAQLGLALLKHVSSHKGLTYAAHIPSTCARLTQPRPAIFDEYARRQFVAKAPERNPFGEEEDPNRFDDFDVCTKIRVLQQLSTWTLNNPNSIRERLAAPDSEQALWRMEPTGWDKEERALFVLDDNRMYRRTEPAPPAPPQKAKAKAKSKPKAKPRGTRTSKRQKQSSPESEEELEEEENAVAVQEPEVVEDDGFGGMKWECLCITLEDYRDYLSSIRKSRDLNEKTLYKRIEEDVIPVLEGLAEEQERKQARKAKELENLQKLATAKRSSRISARVEKQKEVEEVEAAERRRREELARAKAEQAKQKKFEEAHDSRRMTREQRLRERETAKILKEEELRKLQENEQKLASNNARLSERHLKAMMKQHEADLKRLNEEEDWFFDCEKCGVYGSNLNDNSPQVSCETCNVWQHVKCHGISEEDVEDSKFEFICTSCKRKEEEASQPKLPPLKLRLTSASPASQPNGEGSLGLTRRLDSVSIPAPRHGPAQTQQPHFQPAQPWVDGPSLSPRGQALGPPGIQNSEAAYGSSSRLPDLNSSPIRQRPASSSRPAESSFRSHGLGSSPPPFNLPPAPTSPFKSIRMPLPQQNGSSFGLPNPFGPSQHTPVAQTFNQSFSQSFSRPGTAAGPAGSPVKHSPANSPRPANGLPVVYNFNSPHSSFPPSSAQRPSFSPIKHSSPAPMPHMSSPAPAPAPVRIAPSPSQMPAQILPDAIPAPLKHDGARPMSSHEMSETPIFPPIKSLNPDASPQILSPPVKKSSPSPDRHRLAPVGEHGFGHGLPHPAK</sequence>
<feature type="compositionally biased region" description="Acidic residues" evidence="5">
    <location>
        <begin position="239"/>
        <end position="249"/>
    </location>
</feature>
<dbReference type="InterPro" id="IPR011011">
    <property type="entry name" value="Znf_FYVE_PHD"/>
</dbReference>
<proteinExistence type="predicted"/>
<evidence type="ECO:0000313" key="7">
    <source>
        <dbReference type="EMBL" id="KAF1923963.1"/>
    </source>
</evidence>
<evidence type="ECO:0000256" key="5">
    <source>
        <dbReference type="SAM" id="MobiDB-lite"/>
    </source>
</evidence>
<dbReference type="GO" id="GO:0031213">
    <property type="term" value="C:RSF complex"/>
    <property type="evidence" value="ECO:0007669"/>
    <property type="project" value="InterPro"/>
</dbReference>
<gene>
    <name evidence="7" type="ORF">M421DRAFT_425305</name>
</gene>
<feature type="region of interest" description="Disordered" evidence="5">
    <location>
        <begin position="372"/>
        <end position="395"/>
    </location>
</feature>